<evidence type="ECO:0000256" key="4">
    <source>
        <dbReference type="ARBA" id="ARBA00022691"/>
    </source>
</evidence>
<dbReference type="GO" id="GO:0051539">
    <property type="term" value="F:4 iron, 4 sulfur cluster binding"/>
    <property type="evidence" value="ECO:0007669"/>
    <property type="project" value="UniProtKB-KW"/>
</dbReference>
<keyword evidence="7" id="KW-0411">Iron-sulfur</keyword>
<dbReference type="InterPro" id="IPR005839">
    <property type="entry name" value="Methylthiotransferase"/>
</dbReference>
<evidence type="ECO:0000313" key="12">
    <source>
        <dbReference type="WBParaSite" id="SRDH1_11420.1"/>
    </source>
</evidence>
<feature type="domain" description="Radical SAM core" evidence="10">
    <location>
        <begin position="321"/>
        <end position="578"/>
    </location>
</feature>
<dbReference type="PANTHER" id="PTHR43020">
    <property type="entry name" value="CDK5 REGULATORY SUBUNIT-ASSOCIATED PROTEIN 1"/>
    <property type="match status" value="1"/>
</dbReference>
<evidence type="ECO:0000259" key="8">
    <source>
        <dbReference type="PROSITE" id="PS50926"/>
    </source>
</evidence>
<dbReference type="PROSITE" id="PS51918">
    <property type="entry name" value="RADICAL_SAM"/>
    <property type="match status" value="2"/>
</dbReference>
<dbReference type="SFLD" id="SFLDF00413">
    <property type="entry name" value="CDK5RAP1"/>
    <property type="match status" value="1"/>
</dbReference>
<protein>
    <recommendedName>
        <fullName evidence="13">TRAM domain-containing protein</fullName>
    </recommendedName>
</protein>
<dbReference type="InterPro" id="IPR006638">
    <property type="entry name" value="Elp3/MiaA/NifB-like_rSAM"/>
</dbReference>
<dbReference type="FunFam" id="3.80.30.20:FF:000003">
    <property type="entry name" value="CDK5 regulatory subunit-associated protein 1"/>
    <property type="match status" value="1"/>
</dbReference>
<dbReference type="GO" id="GO:0035597">
    <property type="term" value="F:tRNA-2-methylthio-N(6)-dimethylallyladenosine(37) synthase activity"/>
    <property type="evidence" value="ECO:0007669"/>
    <property type="project" value="TreeGrafter"/>
</dbReference>
<dbReference type="InterPro" id="IPR023404">
    <property type="entry name" value="rSAM_horseshoe"/>
</dbReference>
<dbReference type="InterPro" id="IPR038135">
    <property type="entry name" value="Methylthiotransferase_N_sf"/>
</dbReference>
<dbReference type="GO" id="GO:0046872">
    <property type="term" value="F:metal ion binding"/>
    <property type="evidence" value="ECO:0007669"/>
    <property type="project" value="UniProtKB-KW"/>
</dbReference>
<dbReference type="PROSITE" id="PS51449">
    <property type="entry name" value="MTTASE_N"/>
    <property type="match status" value="1"/>
</dbReference>
<evidence type="ECO:0000259" key="10">
    <source>
        <dbReference type="PROSITE" id="PS51918"/>
    </source>
</evidence>
<dbReference type="SMART" id="SM00729">
    <property type="entry name" value="Elp3"/>
    <property type="match status" value="1"/>
</dbReference>
<dbReference type="GO" id="GO:0005739">
    <property type="term" value="C:mitochondrion"/>
    <property type="evidence" value="ECO:0007669"/>
    <property type="project" value="TreeGrafter"/>
</dbReference>
<dbReference type="Proteomes" id="UP000050792">
    <property type="component" value="Unassembled WGS sequence"/>
</dbReference>
<dbReference type="InterPro" id="IPR002792">
    <property type="entry name" value="TRAM_dom"/>
</dbReference>
<keyword evidence="4" id="KW-0949">S-adenosyl-L-methionine</keyword>
<evidence type="ECO:0000256" key="5">
    <source>
        <dbReference type="ARBA" id="ARBA00022723"/>
    </source>
</evidence>
<evidence type="ECO:0000313" key="11">
    <source>
        <dbReference type="Proteomes" id="UP000050792"/>
    </source>
</evidence>
<evidence type="ECO:0000256" key="2">
    <source>
        <dbReference type="ARBA" id="ARBA00009815"/>
    </source>
</evidence>
<dbReference type="PROSITE" id="PS01278">
    <property type="entry name" value="MTTASE_RADICAL"/>
    <property type="match status" value="1"/>
</dbReference>
<dbReference type="Gene3D" id="3.80.30.20">
    <property type="entry name" value="tm_1862 like domain"/>
    <property type="match status" value="2"/>
</dbReference>
<sequence>MRRGYTRQAYIELVNTIHEIVPNVSLTSDFIAGFCGETEEDHSQSLELIERVGYSFCFCFPYSMREKTFAYHHLTDDVPIEVKKRRHDELAMISRNKSLEFNQKQIGAIQIVLVEGSILSIPSMIGFRTSIGKISTGIRTFTKASSLCAPIRDKIYIEVYGCQMNRSDANIAQSLLTKAGYAIVPSDEQCDTVLLMTCAIRDSAEVKIWRRIQHLRSLHRKYVKIGVLGCMAKRLKDKLLMDNSCKTSKAGDLQSSSFGHNSFNVAADFVCGPDSYRDLPKLIEDAHSGLKGASVALSLEETYADVTPVRRHFTTDGSSDPVPSPTAFLSVMRGCDNMCTYCIVPFVRGRERSRPLDSILHEAQSLFNEGVREITLLGQNVNSYCDKSNTDLPINSSKTISTLVPGFKTVYKPKVGGLRFFDLLDQVSRISPELRIRFTSPHPKDFPKEVLQLISERKNICSNIHLPAQSGSSVVLENMRRGYTRQAYIELVNTIHEIVPNVSLTSDFIAGFCGETEEDHSQSLELIERVGYSFCFCFPYSMREKTFAYHHLTDDVPIEVKKRRHDELAMISRNKSLEFNQKQIGTIQIVLVEGPSRRSPTQVFGRNDYNTKVIFDREVTLTATTVNQDCSHMSFKPGDYVVVEIVGATSQTLQGKALGLSTLGDFCETKWHNVNTAKIM</sequence>
<feature type="domain" description="MTTase N-terminal" evidence="9">
    <location>
        <begin position="153"/>
        <end position="288"/>
    </location>
</feature>
<comment type="cofactor">
    <cofactor evidence="1">
        <name>[4Fe-4S] cluster</name>
        <dbReference type="ChEBI" id="CHEBI:49883"/>
    </cofactor>
</comment>
<dbReference type="InterPro" id="IPR058240">
    <property type="entry name" value="rSAM_sf"/>
</dbReference>
<dbReference type="SFLD" id="SFLDS00029">
    <property type="entry name" value="Radical_SAM"/>
    <property type="match status" value="1"/>
</dbReference>
<evidence type="ECO:0008006" key="13">
    <source>
        <dbReference type="Google" id="ProtNLM"/>
    </source>
</evidence>
<accession>A0AA85EJW8</accession>
<evidence type="ECO:0000256" key="6">
    <source>
        <dbReference type="ARBA" id="ARBA00023004"/>
    </source>
</evidence>
<dbReference type="Pfam" id="PF01938">
    <property type="entry name" value="TRAM"/>
    <property type="match status" value="1"/>
</dbReference>
<evidence type="ECO:0000256" key="7">
    <source>
        <dbReference type="ARBA" id="ARBA00023014"/>
    </source>
</evidence>
<dbReference type="InterPro" id="IPR007197">
    <property type="entry name" value="rSAM"/>
</dbReference>
<dbReference type="SUPFAM" id="SSF102114">
    <property type="entry name" value="Radical SAM enzymes"/>
    <property type="match status" value="2"/>
</dbReference>
<evidence type="ECO:0000256" key="1">
    <source>
        <dbReference type="ARBA" id="ARBA00001966"/>
    </source>
</evidence>
<dbReference type="InterPro" id="IPR013848">
    <property type="entry name" value="Methylthiotransferase_N"/>
</dbReference>
<dbReference type="GO" id="GO:0060255">
    <property type="term" value="P:regulation of macromolecule metabolic process"/>
    <property type="evidence" value="ECO:0007669"/>
    <property type="project" value="UniProtKB-ARBA"/>
</dbReference>
<dbReference type="GO" id="GO:0080090">
    <property type="term" value="P:regulation of primary metabolic process"/>
    <property type="evidence" value="ECO:0007669"/>
    <property type="project" value="UniProtKB-ARBA"/>
</dbReference>
<keyword evidence="5" id="KW-0479">Metal-binding</keyword>
<dbReference type="Pfam" id="PF00919">
    <property type="entry name" value="UPF0004"/>
    <property type="match status" value="1"/>
</dbReference>
<dbReference type="Gene3D" id="3.40.50.12160">
    <property type="entry name" value="Methylthiotransferase, N-terminal domain"/>
    <property type="match status" value="1"/>
</dbReference>
<organism evidence="11 12">
    <name type="scientific">Schistosoma rodhaini</name>
    <dbReference type="NCBI Taxonomy" id="6188"/>
    <lineage>
        <taxon>Eukaryota</taxon>
        <taxon>Metazoa</taxon>
        <taxon>Spiralia</taxon>
        <taxon>Lophotrochozoa</taxon>
        <taxon>Platyhelminthes</taxon>
        <taxon>Trematoda</taxon>
        <taxon>Digenea</taxon>
        <taxon>Strigeidida</taxon>
        <taxon>Schistosomatoidea</taxon>
        <taxon>Schistosomatidae</taxon>
        <taxon>Schistosoma</taxon>
    </lineage>
</organism>
<keyword evidence="6" id="KW-0408">Iron</keyword>
<dbReference type="Pfam" id="PF04055">
    <property type="entry name" value="Radical_SAM"/>
    <property type="match status" value="1"/>
</dbReference>
<dbReference type="WBParaSite" id="SRDH1_11420.1">
    <property type="protein sequence ID" value="SRDH1_11420.1"/>
    <property type="gene ID" value="SRDH1_11420"/>
</dbReference>
<reference evidence="11" key="1">
    <citation type="submission" date="2022-06" db="EMBL/GenBank/DDBJ databases">
        <authorList>
            <person name="Berger JAMES D."/>
            <person name="Berger JAMES D."/>
        </authorList>
    </citation>
    <scope>NUCLEOTIDE SEQUENCE [LARGE SCALE GENOMIC DNA]</scope>
</reference>
<evidence type="ECO:0000256" key="3">
    <source>
        <dbReference type="ARBA" id="ARBA00022485"/>
    </source>
</evidence>
<evidence type="ECO:0000259" key="9">
    <source>
        <dbReference type="PROSITE" id="PS51449"/>
    </source>
</evidence>
<dbReference type="FunFam" id="3.40.50.12160:FF:000003">
    <property type="entry name" value="CDK5 regulatory subunit-associated protein 1"/>
    <property type="match status" value="1"/>
</dbReference>
<dbReference type="GO" id="GO:0005829">
    <property type="term" value="C:cytosol"/>
    <property type="evidence" value="ECO:0007669"/>
    <property type="project" value="TreeGrafter"/>
</dbReference>
<name>A0AA85EJW8_9TREM</name>
<dbReference type="AlphaFoldDB" id="A0AA85EJW8"/>
<dbReference type="NCBIfam" id="TIGR00089">
    <property type="entry name" value="MiaB/RimO family radical SAM methylthiotransferase"/>
    <property type="match status" value="1"/>
</dbReference>
<dbReference type="PANTHER" id="PTHR43020:SF2">
    <property type="entry name" value="MITOCHONDRIAL TRNA METHYLTHIOTRANSFERASE CDK5RAP1"/>
    <property type="match status" value="1"/>
</dbReference>
<dbReference type="InterPro" id="IPR020612">
    <property type="entry name" value="Methylthiotransferase_CS"/>
</dbReference>
<keyword evidence="3" id="KW-0004">4Fe-4S</keyword>
<reference evidence="12" key="2">
    <citation type="submission" date="2023-11" db="UniProtKB">
        <authorList>
            <consortium name="WormBaseParasite"/>
        </authorList>
    </citation>
    <scope>IDENTIFICATION</scope>
</reference>
<feature type="domain" description="TRAM" evidence="8">
    <location>
        <begin position="581"/>
        <end position="659"/>
    </location>
</feature>
<feature type="domain" description="Radical SAM core" evidence="10">
    <location>
        <begin position="1"/>
        <end position="100"/>
    </location>
</feature>
<keyword evidence="11" id="KW-1185">Reference proteome</keyword>
<dbReference type="SFLD" id="SFLDG01082">
    <property type="entry name" value="B12-binding_domain_containing"/>
    <property type="match status" value="1"/>
</dbReference>
<proteinExistence type="inferred from homology"/>
<dbReference type="PROSITE" id="PS50926">
    <property type="entry name" value="TRAM"/>
    <property type="match status" value="1"/>
</dbReference>
<comment type="similarity">
    <text evidence="2">Belongs to the methylthiotransferase family. MiaB subfamily.</text>
</comment>
<dbReference type="SFLD" id="SFLDG01061">
    <property type="entry name" value="methylthiotransferase"/>
    <property type="match status" value="1"/>
</dbReference>